<dbReference type="InterPro" id="IPR039128">
    <property type="entry name" value="TRIP4-like"/>
</dbReference>
<keyword evidence="1" id="KW-0175">Coiled coil</keyword>
<evidence type="ECO:0000313" key="6">
    <source>
        <dbReference type="Proteomes" id="UP000692954"/>
    </source>
</evidence>
<dbReference type="Pfam" id="PF04266">
    <property type="entry name" value="ASCH"/>
    <property type="match status" value="1"/>
</dbReference>
<comment type="caution">
    <text evidence="5">The sequence shown here is derived from an EMBL/GenBank/DDBJ whole genome shotgun (WGS) entry which is preliminary data.</text>
</comment>
<evidence type="ECO:0008006" key="7">
    <source>
        <dbReference type="Google" id="ProtNLM"/>
    </source>
</evidence>
<reference evidence="5" key="1">
    <citation type="submission" date="2021-01" db="EMBL/GenBank/DDBJ databases">
        <authorList>
            <consortium name="Genoscope - CEA"/>
            <person name="William W."/>
        </authorList>
    </citation>
    <scope>NUCLEOTIDE SEQUENCE</scope>
</reference>
<organism evidence="5 6">
    <name type="scientific">Paramecium sonneborni</name>
    <dbReference type="NCBI Taxonomy" id="65129"/>
    <lineage>
        <taxon>Eukaryota</taxon>
        <taxon>Sar</taxon>
        <taxon>Alveolata</taxon>
        <taxon>Ciliophora</taxon>
        <taxon>Intramacronucleata</taxon>
        <taxon>Oligohymenophorea</taxon>
        <taxon>Peniculida</taxon>
        <taxon>Parameciidae</taxon>
        <taxon>Paramecium</taxon>
    </lineage>
</organism>
<proteinExistence type="predicted"/>
<dbReference type="CDD" id="cd06554">
    <property type="entry name" value="ASCH_ASC-1_like"/>
    <property type="match status" value="1"/>
</dbReference>
<evidence type="ECO:0000259" key="3">
    <source>
        <dbReference type="Pfam" id="PF04266"/>
    </source>
</evidence>
<dbReference type="FunFam" id="2.30.130.30:FF:000006">
    <property type="entry name" value="Putative_zinc_finger_motif_-_C2HC5-type /ASCH_domain_containing_protein_-_putative"/>
    <property type="match status" value="1"/>
</dbReference>
<dbReference type="Pfam" id="PF06221">
    <property type="entry name" value="zf-C2HC5"/>
    <property type="match status" value="1"/>
</dbReference>
<sequence>MNRKECLCEGQQHKLINNCISCGRIVCQQEGEGPCLFCGNPIMKKGEVIIDDSQFPDMESKTAYSKAVMHKDKLLDFHRRDVHQSNIIDDQADYYQIVDDVWQNEDIRSQAVIKLIQQADAEQTNTVKQVLDLKTMQFKLEKESDAKQADEFRDEAQQMLKDAEIEEKKKKNSKTSHLADNQDYQKLYNEIITNLNEGNKKESKKQSKKQNKNDHNNHGQFKPTSCRIQFNDEYFQDFQKELLKVVNQEEKQDLYDEQFFRVEDGIGCLSMHQPWAQLVVEGFKRIEGRMWGTNYKGPLWIHAGAKQPEAELISAIEHQYSQLYGNLENVPAFPARYPTGVLIGVVDMVGYVRASEYNKIVPKEKQEEGETEFKFVFRNPRKLLIPIQMRGSNNIFKLDDDVLKIAIKQLEKVPVKWGPYLVDPKDVAKEVVGEKQVDDTMSKIQEQFVINNISEIQEKTVNTSGIQEKLGNMSGIQEKSINESLKNEKSIQQEKRYQQVQSFESSFEKQLEWGILIKDVLKRDQLIRIANFLQTKIKKQNNQKGPLKQSFEAKKQLPCHDIVTNVISNITGNEQIYDNCTVHFFKIGDKKVIIQNATALMVIGQSMEFMANNQMIQLQQGKVLLIEDGFSLNGSFNSDQQDDNVLKDISQDYVFKTWLIQLQQ</sequence>
<feature type="coiled-coil region" evidence="1">
    <location>
        <begin position="146"/>
        <end position="173"/>
    </location>
</feature>
<dbReference type="GO" id="GO:0072344">
    <property type="term" value="P:rescue of stalled ribosome"/>
    <property type="evidence" value="ECO:0007669"/>
    <property type="project" value="InterPro"/>
</dbReference>
<dbReference type="PANTHER" id="PTHR12963">
    <property type="entry name" value="THYROID RECEPTOR INTERACTING PROTEIN RELATED"/>
    <property type="match status" value="1"/>
</dbReference>
<evidence type="ECO:0000256" key="2">
    <source>
        <dbReference type="SAM" id="MobiDB-lite"/>
    </source>
</evidence>
<dbReference type="GO" id="GO:0180022">
    <property type="term" value="C:RQC-trigger complex"/>
    <property type="evidence" value="ECO:0007669"/>
    <property type="project" value="InterPro"/>
</dbReference>
<dbReference type="GO" id="GO:0045893">
    <property type="term" value="P:positive regulation of DNA-templated transcription"/>
    <property type="evidence" value="ECO:0007669"/>
    <property type="project" value="TreeGrafter"/>
</dbReference>
<feature type="compositionally biased region" description="Basic and acidic residues" evidence="2">
    <location>
        <begin position="198"/>
        <end position="217"/>
    </location>
</feature>
<protein>
    <recommendedName>
        <fullName evidence="7">ASCH domain-containing protein</fullName>
    </recommendedName>
</protein>
<dbReference type="AlphaFoldDB" id="A0A8S1R1G8"/>
<dbReference type="PANTHER" id="PTHR12963:SF4">
    <property type="entry name" value="ACTIVATING SIGNAL COINTEGRATOR 1"/>
    <property type="match status" value="1"/>
</dbReference>
<feature type="domain" description="TRIP4/RQT4 C2HC5-type zinc finger" evidence="4">
    <location>
        <begin position="3"/>
        <end position="47"/>
    </location>
</feature>
<dbReference type="GO" id="GO:0008270">
    <property type="term" value="F:zinc ion binding"/>
    <property type="evidence" value="ECO:0007669"/>
    <property type="project" value="InterPro"/>
</dbReference>
<evidence type="ECO:0000256" key="1">
    <source>
        <dbReference type="SAM" id="Coils"/>
    </source>
</evidence>
<evidence type="ECO:0000313" key="5">
    <source>
        <dbReference type="EMBL" id="CAD8121315.1"/>
    </source>
</evidence>
<accession>A0A8S1R1G8</accession>
<dbReference type="OrthoDB" id="338816at2759"/>
<dbReference type="InterPro" id="IPR007374">
    <property type="entry name" value="ASCH_domain"/>
</dbReference>
<dbReference type="EMBL" id="CAJJDN010000131">
    <property type="protein sequence ID" value="CAD8121315.1"/>
    <property type="molecule type" value="Genomic_DNA"/>
</dbReference>
<gene>
    <name evidence="5" type="ORF">PSON_ATCC_30995.1.T1310114</name>
</gene>
<keyword evidence="6" id="KW-1185">Reference proteome</keyword>
<dbReference type="GO" id="GO:0005634">
    <property type="term" value="C:nucleus"/>
    <property type="evidence" value="ECO:0007669"/>
    <property type="project" value="InterPro"/>
</dbReference>
<feature type="domain" description="ASCH" evidence="3">
    <location>
        <begin position="269"/>
        <end position="370"/>
    </location>
</feature>
<name>A0A8S1R1G8_9CILI</name>
<feature type="region of interest" description="Disordered" evidence="2">
    <location>
        <begin position="195"/>
        <end position="224"/>
    </location>
</feature>
<dbReference type="Proteomes" id="UP000692954">
    <property type="component" value="Unassembled WGS sequence"/>
</dbReference>
<evidence type="ECO:0000259" key="4">
    <source>
        <dbReference type="Pfam" id="PF06221"/>
    </source>
</evidence>
<dbReference type="InterPro" id="IPR009349">
    <property type="entry name" value="TRIP4/RQT4_C2HC5_Znf"/>
</dbReference>